<dbReference type="InterPro" id="IPR004843">
    <property type="entry name" value="Calcineurin-like_PHP"/>
</dbReference>
<dbReference type="PANTHER" id="PTHR42988">
    <property type="entry name" value="PHOSPHOHYDROLASE"/>
    <property type="match status" value="1"/>
</dbReference>
<comment type="similarity">
    <text evidence="4">Belongs to the cyclic nucleotide phosphodiesterase class-III family.</text>
</comment>
<name>A0A173MSV5_FAUOS</name>
<evidence type="ECO:0000313" key="5">
    <source>
        <dbReference type="EMBL" id="ATQ82386.1"/>
    </source>
</evidence>
<gene>
    <name evidence="5" type="ORF">YHS_00190</name>
</gene>
<reference evidence="5" key="1">
    <citation type="submission" date="2017-11" db="EMBL/GenBank/DDBJ databases">
        <title>Complete Genome Sequence from Moraxella oslensis YHS isolated from human skin.</title>
        <authorList>
            <person name="Lee K."/>
            <person name="Lim J.Y."/>
            <person name="Hwang I."/>
        </authorList>
    </citation>
    <scope>NUCLEOTIDE SEQUENCE</scope>
    <source>
        <strain evidence="5">YHS</strain>
    </source>
</reference>
<protein>
    <submittedName>
        <fullName evidence="5">cAMP phosphodiesterase</fullName>
    </submittedName>
</protein>
<evidence type="ECO:0000256" key="2">
    <source>
        <dbReference type="ARBA" id="ARBA00022801"/>
    </source>
</evidence>
<sequence>MTLLPSSISQHHADYFSIIELSDLHLFNDPNKLMNGVNTTDTFESVLSLVRQQRNDVDLLVLTGDLCHEPTQQNYDRLFAALDDINIPFVAIPGNHDVTLELDNHLPFAQRRHLPVKADTRLQKCYSIATDYWDLLLLDSSCEGHSHGKIDEQTLRWLAQQLANASRPCAIFCHHPMVLIDSTWLDKYTLINAERFWEVVMPYLDRIKAIFVGHIHQEMHKINYGTSVFGCPSTSLQFKPLCKDYTIDEIAPGLRWINLYNNGLLATGIKRTDTI</sequence>
<evidence type="ECO:0000256" key="1">
    <source>
        <dbReference type="ARBA" id="ARBA00022723"/>
    </source>
</evidence>
<dbReference type="PANTHER" id="PTHR42988:SF2">
    <property type="entry name" value="CYCLIC NUCLEOTIDE PHOSPHODIESTERASE CBUA0032-RELATED"/>
    <property type="match status" value="1"/>
</dbReference>
<keyword evidence="1" id="KW-0479">Metal-binding</keyword>
<dbReference type="SUPFAM" id="SSF56300">
    <property type="entry name" value="Metallo-dependent phosphatases"/>
    <property type="match status" value="1"/>
</dbReference>
<keyword evidence="3" id="KW-0408">Iron</keyword>
<dbReference type="EMBL" id="CP024176">
    <property type="protein sequence ID" value="ATQ82386.1"/>
    <property type="molecule type" value="Genomic_DNA"/>
</dbReference>
<organism evidence="5">
    <name type="scientific">Faucicola osloensis</name>
    <name type="common">Moraxella osloensis</name>
    <dbReference type="NCBI Taxonomy" id="34062"/>
    <lineage>
        <taxon>Bacteria</taxon>
        <taxon>Pseudomonadati</taxon>
        <taxon>Pseudomonadota</taxon>
        <taxon>Gammaproteobacteria</taxon>
        <taxon>Moraxellales</taxon>
        <taxon>Moraxellaceae</taxon>
        <taxon>Faucicola</taxon>
    </lineage>
</organism>
<evidence type="ECO:0000256" key="4">
    <source>
        <dbReference type="ARBA" id="ARBA00025742"/>
    </source>
</evidence>
<dbReference type="InterPro" id="IPR029052">
    <property type="entry name" value="Metallo-depent_PP-like"/>
</dbReference>
<dbReference type="InterPro" id="IPR050884">
    <property type="entry name" value="CNP_phosphodiesterase-III"/>
</dbReference>
<proteinExistence type="inferred from homology"/>
<dbReference type="Gene3D" id="3.60.21.10">
    <property type="match status" value="1"/>
</dbReference>
<keyword evidence="2" id="KW-0378">Hydrolase</keyword>
<accession>A0A173MSV5</accession>
<dbReference type="Pfam" id="PF00149">
    <property type="entry name" value="Metallophos"/>
    <property type="match status" value="1"/>
</dbReference>
<dbReference type="GO" id="GO:0016787">
    <property type="term" value="F:hydrolase activity"/>
    <property type="evidence" value="ECO:0007669"/>
    <property type="project" value="UniProtKB-KW"/>
</dbReference>
<dbReference type="AlphaFoldDB" id="A0A173MSV5"/>
<dbReference type="GO" id="GO:0046872">
    <property type="term" value="F:metal ion binding"/>
    <property type="evidence" value="ECO:0007669"/>
    <property type="project" value="UniProtKB-KW"/>
</dbReference>
<evidence type="ECO:0000256" key="3">
    <source>
        <dbReference type="ARBA" id="ARBA00023004"/>
    </source>
</evidence>